<evidence type="ECO:0000313" key="2">
    <source>
        <dbReference type="EMBL" id="QKR01067.1"/>
    </source>
</evidence>
<dbReference type="GO" id="GO:0008237">
    <property type="term" value="F:metallopeptidase activity"/>
    <property type="evidence" value="ECO:0007669"/>
    <property type="project" value="InterPro"/>
</dbReference>
<evidence type="ECO:0000259" key="1">
    <source>
        <dbReference type="Pfam" id="PF19289"/>
    </source>
</evidence>
<feature type="domain" description="Metalloprotease TldD/E C-terminal" evidence="1">
    <location>
        <begin position="187"/>
        <end position="404"/>
    </location>
</feature>
<dbReference type="PANTHER" id="PTHR43666:SF1">
    <property type="entry name" value="CONSERVED PROTEIN"/>
    <property type="match status" value="1"/>
</dbReference>
<name>A0A6N0NXS8_9CREN</name>
<dbReference type="KEGG" id="mten:GWK48_07465"/>
<dbReference type="GO" id="GO:0006508">
    <property type="term" value="P:proteolysis"/>
    <property type="evidence" value="ECO:0007669"/>
    <property type="project" value="InterPro"/>
</dbReference>
<dbReference type="SUPFAM" id="SSF111283">
    <property type="entry name" value="Putative modulator of DNA gyrase, PmbA/TldD"/>
    <property type="match status" value="1"/>
</dbReference>
<dbReference type="Proteomes" id="UP000509301">
    <property type="component" value="Chromosome"/>
</dbReference>
<gene>
    <name evidence="2" type="ORF">GWK48_07465</name>
</gene>
<organism evidence="2 3">
    <name type="scientific">Metallosphaera tengchongensis</name>
    <dbReference type="NCBI Taxonomy" id="1532350"/>
    <lineage>
        <taxon>Archaea</taxon>
        <taxon>Thermoproteota</taxon>
        <taxon>Thermoprotei</taxon>
        <taxon>Sulfolobales</taxon>
        <taxon>Sulfolobaceae</taxon>
        <taxon>Metallosphaera</taxon>
    </lineage>
</organism>
<sequence length="406" mass="45343">MDQYAILEISSTSLVVKVVESKVEAVQRLKDRYFNVLLRKGRKFLVTKVTSMDNLEGNLAILDNLPDSKVVPSVLERSGKFSFSKTDQGIMNFMGDASRVAPLLNSRFPIYGTLTSTVITKRLVTSSGFEGEETRTWFQGYFRAKNGDYSGQWAFASTDYDERKIKASLERAEEFASYTGKIDVSDGVYDVILSPLTMGNLMMSTAYLASGYSIITGNSFLSNKRIGEQVASEKFTLRDIPKGEELNSWEFDDEAVPTMNKSIVERGKYVSPLLNLEVAEVMDMKSTGNAGWVYPRPWTLEVSPGEVGEGSLMDGNVILFNNNWYTRFQNRTEGQFSTVGRDATLVIRNGKPVGVAGRVRIADKLGNLLSNIYELSKERYSVAWWDAPLPGVYPYALIKNVHLSKA</sequence>
<dbReference type="InterPro" id="IPR045569">
    <property type="entry name" value="Metalloprtase-TldD/E_C"/>
</dbReference>
<protein>
    <submittedName>
        <fullName evidence="2">TldD/PmbA family protein</fullName>
    </submittedName>
</protein>
<dbReference type="InterPro" id="IPR036059">
    <property type="entry name" value="TldD/PmbA_sf"/>
</dbReference>
<dbReference type="AlphaFoldDB" id="A0A6N0NXS8"/>
<reference evidence="2 3" key="1">
    <citation type="submission" date="2020-02" db="EMBL/GenBank/DDBJ databases">
        <title>Comparative genome analysis reveals the metabolism and evolution of the thermophilic archaeal genus Metallosphaera.</title>
        <authorList>
            <person name="Jiang C."/>
        </authorList>
    </citation>
    <scope>NUCLEOTIDE SEQUENCE [LARGE SCALE GENOMIC DNA]</scope>
    <source>
        <strain evidence="2 3">Ric-A</strain>
    </source>
</reference>
<keyword evidence="3" id="KW-1185">Reference proteome</keyword>
<evidence type="ECO:0000313" key="3">
    <source>
        <dbReference type="Proteomes" id="UP000509301"/>
    </source>
</evidence>
<dbReference type="PANTHER" id="PTHR43666">
    <property type="entry name" value="TLDD PROTEIN"/>
    <property type="match status" value="1"/>
</dbReference>
<accession>A0A6N0NXS8</accession>
<proteinExistence type="predicted"/>
<dbReference type="EMBL" id="CP049074">
    <property type="protein sequence ID" value="QKR01067.1"/>
    <property type="molecule type" value="Genomic_DNA"/>
</dbReference>
<dbReference type="Pfam" id="PF19289">
    <property type="entry name" value="PmbA_TldD_3rd"/>
    <property type="match status" value="1"/>
</dbReference>